<evidence type="ECO:0000256" key="2">
    <source>
        <dbReference type="ARBA" id="ARBA00022723"/>
    </source>
</evidence>
<evidence type="ECO:0000256" key="7">
    <source>
        <dbReference type="ARBA" id="ARBA00029440"/>
    </source>
</evidence>
<dbReference type="NCBIfam" id="TIGR01317">
    <property type="entry name" value="GOGAT_sm_gam"/>
    <property type="match status" value="1"/>
</dbReference>
<dbReference type="PRINTS" id="PR00419">
    <property type="entry name" value="ADXRDTASE"/>
</dbReference>
<dbReference type="GO" id="GO:0006537">
    <property type="term" value="P:glutamate biosynthetic process"/>
    <property type="evidence" value="ECO:0007669"/>
    <property type="project" value="UniProtKB-KW"/>
</dbReference>
<comment type="pathway">
    <text evidence="7">Amino-acid biosynthesis.</text>
</comment>
<keyword evidence="6" id="KW-0314">Glutamate biosynthesis</keyword>
<proteinExistence type="predicted"/>
<dbReference type="InterPro" id="IPR006005">
    <property type="entry name" value="Glut_synth_ssu1"/>
</dbReference>
<dbReference type="Pfam" id="PF14691">
    <property type="entry name" value="Fer4_20"/>
    <property type="match status" value="1"/>
</dbReference>
<dbReference type="PANTHER" id="PTHR43100">
    <property type="entry name" value="GLUTAMATE SYNTHASE [NADPH] SMALL CHAIN"/>
    <property type="match status" value="1"/>
</dbReference>
<evidence type="ECO:0000256" key="1">
    <source>
        <dbReference type="ARBA" id="ARBA00022605"/>
    </source>
</evidence>
<evidence type="ECO:0000313" key="11">
    <source>
        <dbReference type="Proteomes" id="UP000664859"/>
    </source>
</evidence>
<evidence type="ECO:0000256" key="3">
    <source>
        <dbReference type="ARBA" id="ARBA00023002"/>
    </source>
</evidence>
<name>A0A836CI68_9STRA</name>
<feature type="domain" description="FAD/NAD(P)-binding" evidence="8">
    <location>
        <begin position="205"/>
        <end position="529"/>
    </location>
</feature>
<reference evidence="10" key="1">
    <citation type="submission" date="2021-02" db="EMBL/GenBank/DDBJ databases">
        <title>First Annotated Genome of the Yellow-green Alga Tribonema minus.</title>
        <authorList>
            <person name="Mahan K.M."/>
        </authorList>
    </citation>
    <scope>NUCLEOTIDE SEQUENCE</scope>
    <source>
        <strain evidence="10">UTEX B ZZ1240</strain>
    </source>
</reference>
<dbReference type="FunFam" id="3.50.50.60:FF:000124">
    <property type="entry name" value="Glutamate synthase small subunit"/>
    <property type="match status" value="1"/>
</dbReference>
<dbReference type="GO" id="GO:0016639">
    <property type="term" value="F:oxidoreductase activity, acting on the CH-NH2 group of donors, NAD or NADP as acceptor"/>
    <property type="evidence" value="ECO:0007669"/>
    <property type="project" value="InterPro"/>
</dbReference>
<evidence type="ECO:0000313" key="10">
    <source>
        <dbReference type="EMBL" id="KAG5186927.1"/>
    </source>
</evidence>
<keyword evidence="2" id="KW-0479">Metal-binding</keyword>
<evidence type="ECO:0000256" key="4">
    <source>
        <dbReference type="ARBA" id="ARBA00023004"/>
    </source>
</evidence>
<dbReference type="FunFam" id="3.40.50.720:FF:000113">
    <property type="entry name" value="Glutamate synthase [NADH], amyloplastic"/>
    <property type="match status" value="1"/>
</dbReference>
<keyword evidence="4" id="KW-0408">Iron</keyword>
<gene>
    <name evidence="10" type="ORF">JKP88DRAFT_198157</name>
</gene>
<dbReference type="InterPro" id="IPR036188">
    <property type="entry name" value="FAD/NAD-bd_sf"/>
</dbReference>
<keyword evidence="5" id="KW-0411">Iron-sulfur</keyword>
<feature type="domain" description="Dihydroprymidine dehydrogenase" evidence="9">
    <location>
        <begin position="92"/>
        <end position="192"/>
    </location>
</feature>
<sequence>MLSTARRLGMKAAGSARGSFAAQKRGVALAGKKHEIWRDENDNDNLPKVKRRDGSFAEIDKTRGFIDYYRNADPYRDPLERVFDWAEINSSGHDEVERSVQAARCMDCGTPFCQTHTGCPIHNLIPEWNDLVFKGAWRDAIDRLHKTNNFPEFTGRVCPAPCEGACVAGLIDSPITIKNIEYSIIERAWEEGWVTPRIPEYRTGMNVAVVGSGPAGLAAADCLNQKGHKVTVYEREDRIGGLLMYGIPNMKLDKDTVQRRVDLLAEEGIEFVTNANIGPDIDVNDLRAANDALVLTVGSTKPRDLPVPGRELKGIHFAMEFLTKNQKRLLMTRDGNLQSNWDAGFVTAEGKDVIVIGGGDTGTDCIGTSMRHRCRSLVNFELLPRPPNARAPTNPWPQWPKVFGVDYGHGEVRAVFGVDPRQYSIMTSKFIGDEDGNLKALQTVNVEVTADGIKHVPGSEREWPCQLVVLAMGFVSPEHHISSALNLTLDQRDNLHAPYGDFRTSVEGVFAAGDCRRGQSLVVWAINEGRGVADTVDRYLAQKAEDAHQDESVFVSAM</sequence>
<keyword evidence="1" id="KW-0028">Amino-acid biosynthesis</keyword>
<dbReference type="AlphaFoldDB" id="A0A836CI68"/>
<dbReference type="GO" id="GO:0046872">
    <property type="term" value="F:metal ion binding"/>
    <property type="evidence" value="ECO:0007669"/>
    <property type="project" value="UniProtKB-KW"/>
</dbReference>
<dbReference type="InterPro" id="IPR009051">
    <property type="entry name" value="Helical_ferredxn"/>
</dbReference>
<dbReference type="EMBL" id="JAFCMP010000101">
    <property type="protein sequence ID" value="KAG5186927.1"/>
    <property type="molecule type" value="Genomic_DNA"/>
</dbReference>
<evidence type="ECO:0000259" key="9">
    <source>
        <dbReference type="Pfam" id="PF14691"/>
    </source>
</evidence>
<dbReference type="Proteomes" id="UP000664859">
    <property type="component" value="Unassembled WGS sequence"/>
</dbReference>
<organism evidence="10 11">
    <name type="scientific">Tribonema minus</name>
    <dbReference type="NCBI Taxonomy" id="303371"/>
    <lineage>
        <taxon>Eukaryota</taxon>
        <taxon>Sar</taxon>
        <taxon>Stramenopiles</taxon>
        <taxon>Ochrophyta</taxon>
        <taxon>PX clade</taxon>
        <taxon>Xanthophyceae</taxon>
        <taxon>Tribonematales</taxon>
        <taxon>Tribonemataceae</taxon>
        <taxon>Tribonema</taxon>
    </lineage>
</organism>
<comment type="caution">
    <text evidence="10">The sequence shown here is derived from an EMBL/GenBank/DDBJ whole genome shotgun (WGS) entry which is preliminary data.</text>
</comment>
<dbReference type="SUPFAM" id="SSF46548">
    <property type="entry name" value="alpha-helical ferredoxin"/>
    <property type="match status" value="1"/>
</dbReference>
<dbReference type="InterPro" id="IPR023753">
    <property type="entry name" value="FAD/NAD-binding_dom"/>
</dbReference>
<dbReference type="InterPro" id="IPR051394">
    <property type="entry name" value="Glutamate_Synthase"/>
</dbReference>
<evidence type="ECO:0000259" key="8">
    <source>
        <dbReference type="Pfam" id="PF07992"/>
    </source>
</evidence>
<protein>
    <submittedName>
        <fullName evidence="10">Glutamate synthase</fullName>
    </submittedName>
</protein>
<evidence type="ECO:0000256" key="6">
    <source>
        <dbReference type="ARBA" id="ARBA00023164"/>
    </source>
</evidence>
<keyword evidence="11" id="KW-1185">Reference proteome</keyword>
<dbReference type="Gene3D" id="3.50.50.60">
    <property type="entry name" value="FAD/NAD(P)-binding domain"/>
    <property type="match status" value="2"/>
</dbReference>
<dbReference type="GO" id="GO:0051536">
    <property type="term" value="F:iron-sulfur cluster binding"/>
    <property type="evidence" value="ECO:0007669"/>
    <property type="project" value="UniProtKB-KW"/>
</dbReference>
<dbReference type="SUPFAM" id="SSF51971">
    <property type="entry name" value="Nucleotide-binding domain"/>
    <property type="match status" value="2"/>
</dbReference>
<dbReference type="InterPro" id="IPR028261">
    <property type="entry name" value="DPD_II"/>
</dbReference>
<accession>A0A836CI68</accession>
<keyword evidence="3" id="KW-0560">Oxidoreductase</keyword>
<evidence type="ECO:0000256" key="5">
    <source>
        <dbReference type="ARBA" id="ARBA00023014"/>
    </source>
</evidence>
<dbReference type="Pfam" id="PF07992">
    <property type="entry name" value="Pyr_redox_2"/>
    <property type="match status" value="1"/>
</dbReference>
<dbReference type="Gene3D" id="1.10.1060.10">
    <property type="entry name" value="Alpha-helical ferredoxin"/>
    <property type="match status" value="1"/>
</dbReference>
<dbReference type="OrthoDB" id="4327079at2759"/>
<dbReference type="PANTHER" id="PTHR43100:SF1">
    <property type="entry name" value="GLUTAMATE SYNTHASE [NADPH] SMALL CHAIN"/>
    <property type="match status" value="1"/>
</dbReference>